<sequence length="82" mass="9252">MIMNAANHSTDNRTDRNDAFNPQWSSQELADAVPLRLHQLIDFDQVRDAGDARSANAETVARRAPRIQRYLAACALPMFVVR</sequence>
<proteinExistence type="predicted"/>
<evidence type="ECO:0000313" key="2">
    <source>
        <dbReference type="EMBL" id="KWS04724.1"/>
    </source>
</evidence>
<evidence type="ECO:0000313" key="3">
    <source>
        <dbReference type="Proteomes" id="UP000023435"/>
    </source>
</evidence>
<feature type="region of interest" description="Disordered" evidence="1">
    <location>
        <begin position="1"/>
        <end position="23"/>
    </location>
</feature>
<organism evidence="2 3">
    <name type="scientific">Lysobacter capsici AZ78</name>
    <dbReference type="NCBI Taxonomy" id="1444315"/>
    <lineage>
        <taxon>Bacteria</taxon>
        <taxon>Pseudomonadati</taxon>
        <taxon>Pseudomonadota</taxon>
        <taxon>Gammaproteobacteria</taxon>
        <taxon>Lysobacterales</taxon>
        <taxon>Lysobacteraceae</taxon>
        <taxon>Lysobacter</taxon>
    </lineage>
</organism>
<dbReference type="Proteomes" id="UP000023435">
    <property type="component" value="Unassembled WGS sequence"/>
</dbReference>
<evidence type="ECO:0000256" key="1">
    <source>
        <dbReference type="SAM" id="MobiDB-lite"/>
    </source>
</evidence>
<keyword evidence="3" id="KW-1185">Reference proteome</keyword>
<reference evidence="2 3" key="1">
    <citation type="journal article" date="2014" name="Genome Announc.">
        <title>Draft Genome Sequence of Lysobacter capsici AZ78, a Bacterium Antagonistic to Plant-Pathogenic Oomycetes.</title>
        <authorList>
            <person name="Puopolo G."/>
            <person name="Sonego P."/>
            <person name="Engelen K."/>
            <person name="Pertot I."/>
        </authorList>
    </citation>
    <scope>NUCLEOTIDE SEQUENCE [LARGE SCALE GENOMIC DNA]</scope>
    <source>
        <strain evidence="2 3">AZ78</strain>
    </source>
</reference>
<dbReference type="EMBL" id="JAJA02000001">
    <property type="protein sequence ID" value="KWS04724.1"/>
    <property type="molecule type" value="Genomic_DNA"/>
</dbReference>
<protein>
    <submittedName>
        <fullName evidence="2">Uncharacterized protein</fullName>
    </submittedName>
</protein>
<name>A0A108U8Z0_9GAMM</name>
<accession>A0A108U8Z0</accession>
<dbReference type="AlphaFoldDB" id="A0A108U8Z0"/>
<gene>
    <name evidence="2" type="ORF">AZ78_2274</name>
</gene>
<comment type="caution">
    <text evidence="2">The sequence shown here is derived from an EMBL/GenBank/DDBJ whole genome shotgun (WGS) entry which is preliminary data.</text>
</comment>